<sequence length="56" mass="6322">MYATDRGTYVVQGKRVIDDTALADVRDLADDETVVEIEPSLVRHLIEHYSDHHAKG</sequence>
<dbReference type="RefSeq" id="WP_328594869.1">
    <property type="nucleotide sequence ID" value="NZ_WEGH01000003.1"/>
</dbReference>
<organism evidence="1 2">
    <name type="scientific">Actinomadura macrotermitis</name>
    <dbReference type="NCBI Taxonomy" id="2585200"/>
    <lineage>
        <taxon>Bacteria</taxon>
        <taxon>Bacillati</taxon>
        <taxon>Actinomycetota</taxon>
        <taxon>Actinomycetes</taxon>
        <taxon>Streptosporangiales</taxon>
        <taxon>Thermomonosporaceae</taxon>
        <taxon>Actinomadura</taxon>
    </lineage>
</organism>
<evidence type="ECO:0000313" key="1">
    <source>
        <dbReference type="EMBL" id="MQY07499.1"/>
    </source>
</evidence>
<accession>A0A7K0C247</accession>
<dbReference type="Proteomes" id="UP000487268">
    <property type="component" value="Unassembled WGS sequence"/>
</dbReference>
<name>A0A7K0C247_9ACTN</name>
<evidence type="ECO:0000313" key="2">
    <source>
        <dbReference type="Proteomes" id="UP000487268"/>
    </source>
</evidence>
<proteinExistence type="predicted"/>
<reference evidence="1 2" key="1">
    <citation type="submission" date="2019-10" db="EMBL/GenBank/DDBJ databases">
        <title>Actinomadura rubteroloni sp. nov. and Actinomadura macrotermitis sp. nov., isolated from the gut of fungus growing-termite Macrotermes natalensis.</title>
        <authorList>
            <person name="Benndorf R."/>
            <person name="Martin K."/>
            <person name="Kuefner M."/>
            <person name="De Beer W."/>
            <person name="Kaster A.-K."/>
            <person name="Vollmers J."/>
            <person name="Poulsen M."/>
            <person name="Beemelmanns C."/>
        </authorList>
    </citation>
    <scope>NUCLEOTIDE SEQUENCE [LARGE SCALE GENOMIC DNA]</scope>
    <source>
        <strain evidence="1 2">RB68</strain>
    </source>
</reference>
<keyword evidence="2" id="KW-1185">Reference proteome</keyword>
<dbReference type="AlphaFoldDB" id="A0A7K0C247"/>
<gene>
    <name evidence="1" type="ORF">ACRB68_56000</name>
</gene>
<protein>
    <submittedName>
        <fullName evidence="1">Uncharacterized protein</fullName>
    </submittedName>
</protein>
<dbReference type="EMBL" id="WEGH01000003">
    <property type="protein sequence ID" value="MQY07499.1"/>
    <property type="molecule type" value="Genomic_DNA"/>
</dbReference>
<comment type="caution">
    <text evidence="1">The sequence shown here is derived from an EMBL/GenBank/DDBJ whole genome shotgun (WGS) entry which is preliminary data.</text>
</comment>